<comment type="caution">
    <text evidence="1">The sequence shown here is derived from an EMBL/GenBank/DDBJ whole genome shotgun (WGS) entry which is preliminary data.</text>
</comment>
<proteinExistence type="predicted"/>
<dbReference type="EMBL" id="JAHRIQ010040173">
    <property type="protein sequence ID" value="MEQ2234554.1"/>
    <property type="molecule type" value="Genomic_DNA"/>
</dbReference>
<evidence type="ECO:0000313" key="1">
    <source>
        <dbReference type="EMBL" id="MEQ2234554.1"/>
    </source>
</evidence>
<protein>
    <submittedName>
        <fullName evidence="1">Uncharacterized protein</fullName>
    </submittedName>
</protein>
<name>A0ABV0TPW5_9TELE</name>
<reference evidence="1 2" key="1">
    <citation type="submission" date="2021-06" db="EMBL/GenBank/DDBJ databases">
        <authorList>
            <person name="Palmer J.M."/>
        </authorList>
    </citation>
    <scope>NUCLEOTIDE SEQUENCE [LARGE SCALE GENOMIC DNA]</scope>
    <source>
        <strain evidence="2">if_2019</strain>
        <tissue evidence="1">Muscle</tissue>
    </source>
</reference>
<accession>A0ABV0TPW5</accession>
<sequence>MQHVIDGVCRALSVLAPLQDGHCPVQLDIQRQVKCRRDNSRFLKSQVYTVPLKNISLPPFVFPVLKKKVLWSLSEAAQPPPLRPPALTAFQLPLFCAFTYCCSSVNNILRFSLSAFLSSFTDSVNSGTLSEREYLSSSGNIVNEF</sequence>
<dbReference type="Proteomes" id="UP001482620">
    <property type="component" value="Unassembled WGS sequence"/>
</dbReference>
<gene>
    <name evidence="1" type="ORF">ILYODFUR_032790</name>
</gene>
<keyword evidence="2" id="KW-1185">Reference proteome</keyword>
<evidence type="ECO:0000313" key="2">
    <source>
        <dbReference type="Proteomes" id="UP001482620"/>
    </source>
</evidence>
<organism evidence="1 2">
    <name type="scientific">Ilyodon furcidens</name>
    <name type="common">goldbreast splitfin</name>
    <dbReference type="NCBI Taxonomy" id="33524"/>
    <lineage>
        <taxon>Eukaryota</taxon>
        <taxon>Metazoa</taxon>
        <taxon>Chordata</taxon>
        <taxon>Craniata</taxon>
        <taxon>Vertebrata</taxon>
        <taxon>Euteleostomi</taxon>
        <taxon>Actinopterygii</taxon>
        <taxon>Neopterygii</taxon>
        <taxon>Teleostei</taxon>
        <taxon>Neoteleostei</taxon>
        <taxon>Acanthomorphata</taxon>
        <taxon>Ovalentaria</taxon>
        <taxon>Atherinomorphae</taxon>
        <taxon>Cyprinodontiformes</taxon>
        <taxon>Goodeidae</taxon>
        <taxon>Ilyodon</taxon>
    </lineage>
</organism>